<comment type="caution">
    <text evidence="1">The sequence shown here is derived from an EMBL/GenBank/DDBJ whole genome shotgun (WGS) entry which is preliminary data.</text>
</comment>
<dbReference type="RefSeq" id="WP_209360906.1">
    <property type="nucleotide sequence ID" value="NZ_JAGISH010000005.1"/>
</dbReference>
<evidence type="ECO:0000313" key="2">
    <source>
        <dbReference type="Proteomes" id="UP000675940"/>
    </source>
</evidence>
<sequence>MPQHDAPRPTAETRLRVSALRQSGETPFLLEPDAQARADLAAGLDIEAVKKLRFEGRIVPRGRNAWELTAKLGATVVQSCIVTLEPVTTRIDAPIIRRYVPASQLAEPEEGSEIEVPEDDSLEPLGEVIDLQTLMHEELALALPAYPRKEGVALDDAQFAADGVAPMTDDDVRPFAGLAALKEKMEKGDGES</sequence>
<organism evidence="1 2">
    <name type="scientific">Sagittula salina</name>
    <dbReference type="NCBI Taxonomy" id="2820268"/>
    <lineage>
        <taxon>Bacteria</taxon>
        <taxon>Pseudomonadati</taxon>
        <taxon>Pseudomonadota</taxon>
        <taxon>Alphaproteobacteria</taxon>
        <taxon>Rhodobacterales</taxon>
        <taxon>Roseobacteraceae</taxon>
        <taxon>Sagittula</taxon>
    </lineage>
</organism>
<gene>
    <name evidence="1" type="ORF">J5474_10745</name>
</gene>
<dbReference type="Proteomes" id="UP000675940">
    <property type="component" value="Unassembled WGS sequence"/>
</dbReference>
<protein>
    <submittedName>
        <fullName evidence="1">DUF177 domain-containing protein</fullName>
    </submittedName>
</protein>
<evidence type="ECO:0000313" key="1">
    <source>
        <dbReference type="EMBL" id="MBP0482965.1"/>
    </source>
</evidence>
<dbReference type="Pfam" id="PF02620">
    <property type="entry name" value="YceD"/>
    <property type="match status" value="1"/>
</dbReference>
<keyword evidence="2" id="KW-1185">Reference proteome</keyword>
<name>A0A940MJJ7_9RHOB</name>
<dbReference type="InterPro" id="IPR003772">
    <property type="entry name" value="YceD"/>
</dbReference>
<reference evidence="1" key="1">
    <citation type="submission" date="2021-03" db="EMBL/GenBank/DDBJ databases">
        <title>Sagittula salina sp. nov. strain M10.9X isolated from the marine waste.</title>
        <authorList>
            <person name="Satari L."/>
            <person name="Molina-Menor E."/>
            <person name="Vidal-Verdu A."/>
            <person name="Pascual J."/>
            <person name="Pereto J."/>
            <person name="Porcar M."/>
        </authorList>
    </citation>
    <scope>NUCLEOTIDE SEQUENCE</scope>
    <source>
        <strain evidence="1">M10.9X</strain>
    </source>
</reference>
<dbReference type="EMBL" id="JAGISH010000005">
    <property type="protein sequence ID" value="MBP0482965.1"/>
    <property type="molecule type" value="Genomic_DNA"/>
</dbReference>
<accession>A0A940MJJ7</accession>
<dbReference type="AlphaFoldDB" id="A0A940MJJ7"/>
<proteinExistence type="predicted"/>